<dbReference type="Pfam" id="PF01497">
    <property type="entry name" value="Peripla_BP_2"/>
    <property type="match status" value="1"/>
</dbReference>
<dbReference type="AlphaFoldDB" id="A0A7W5CET9"/>
<dbReference type="GO" id="GO:0030288">
    <property type="term" value="C:outer membrane-bounded periplasmic space"/>
    <property type="evidence" value="ECO:0007669"/>
    <property type="project" value="TreeGrafter"/>
</dbReference>
<dbReference type="EMBL" id="JACHXW010000040">
    <property type="protein sequence ID" value="MBB3156307.1"/>
    <property type="molecule type" value="Genomic_DNA"/>
</dbReference>
<dbReference type="PANTHER" id="PTHR30532:SF24">
    <property type="entry name" value="FERRIC ENTEROBACTIN-BINDING PERIPLASMIC PROTEIN FEPB"/>
    <property type="match status" value="1"/>
</dbReference>
<feature type="domain" description="Fe/B12 periplasmic-binding" evidence="8">
    <location>
        <begin position="228"/>
        <end position="485"/>
    </location>
</feature>
<dbReference type="InterPro" id="IPR002491">
    <property type="entry name" value="ABC_transptr_periplasmic_BD"/>
</dbReference>
<evidence type="ECO:0000256" key="4">
    <source>
        <dbReference type="ARBA" id="ARBA00022729"/>
    </source>
</evidence>
<dbReference type="Proteomes" id="UP000518605">
    <property type="component" value="Unassembled WGS sequence"/>
</dbReference>
<evidence type="ECO:0000259" key="7">
    <source>
        <dbReference type="PROSITE" id="PS01124"/>
    </source>
</evidence>
<evidence type="ECO:0000259" key="8">
    <source>
        <dbReference type="PROSITE" id="PS50983"/>
    </source>
</evidence>
<dbReference type="SMART" id="SM00342">
    <property type="entry name" value="HTH_ARAC"/>
    <property type="match status" value="1"/>
</dbReference>
<protein>
    <submittedName>
        <fullName evidence="9">ABC-type Fe3+-hydroxamate transport system substrate-binding protein</fullName>
    </submittedName>
</protein>
<dbReference type="Pfam" id="PF12833">
    <property type="entry name" value="HTH_18"/>
    <property type="match status" value="1"/>
</dbReference>
<keyword evidence="10" id="KW-1185">Reference proteome</keyword>
<dbReference type="InterPro" id="IPR051313">
    <property type="entry name" value="Bact_iron-sidero_bind"/>
</dbReference>
<dbReference type="GO" id="GO:0043565">
    <property type="term" value="F:sequence-specific DNA binding"/>
    <property type="evidence" value="ECO:0007669"/>
    <property type="project" value="InterPro"/>
</dbReference>
<evidence type="ECO:0000313" key="10">
    <source>
        <dbReference type="Proteomes" id="UP000518605"/>
    </source>
</evidence>
<name>A0A7W5CET9_9BACL</name>
<comment type="similarity">
    <text evidence="2">Belongs to the bacterial solute-binding protein 8 family.</text>
</comment>
<dbReference type="GO" id="GO:1901678">
    <property type="term" value="P:iron coordination entity transport"/>
    <property type="evidence" value="ECO:0007669"/>
    <property type="project" value="UniProtKB-ARBA"/>
</dbReference>
<evidence type="ECO:0000256" key="1">
    <source>
        <dbReference type="ARBA" id="ARBA00004196"/>
    </source>
</evidence>
<reference evidence="9 10" key="1">
    <citation type="submission" date="2020-08" db="EMBL/GenBank/DDBJ databases">
        <title>Genomic Encyclopedia of Type Strains, Phase III (KMG-III): the genomes of soil and plant-associated and newly described type strains.</title>
        <authorList>
            <person name="Whitman W."/>
        </authorList>
    </citation>
    <scope>NUCLEOTIDE SEQUENCE [LARGE SCALE GENOMIC DNA]</scope>
    <source>
        <strain evidence="9 10">CECT 8234</strain>
    </source>
</reference>
<keyword evidence="6" id="KW-0804">Transcription</keyword>
<dbReference type="InterPro" id="IPR018060">
    <property type="entry name" value="HTH_AraC"/>
</dbReference>
<dbReference type="Gene3D" id="1.10.10.60">
    <property type="entry name" value="Homeodomain-like"/>
    <property type="match status" value="2"/>
</dbReference>
<dbReference type="PANTHER" id="PTHR30532">
    <property type="entry name" value="IRON III DICITRATE-BINDING PERIPLASMIC PROTEIN"/>
    <property type="match status" value="1"/>
</dbReference>
<evidence type="ECO:0000256" key="3">
    <source>
        <dbReference type="ARBA" id="ARBA00022448"/>
    </source>
</evidence>
<evidence type="ECO:0000256" key="5">
    <source>
        <dbReference type="ARBA" id="ARBA00023015"/>
    </source>
</evidence>
<dbReference type="GO" id="GO:0003700">
    <property type="term" value="F:DNA-binding transcription factor activity"/>
    <property type="evidence" value="ECO:0007669"/>
    <property type="project" value="InterPro"/>
</dbReference>
<accession>A0A7W5CET9</accession>
<keyword evidence="4" id="KW-0732">Signal</keyword>
<proteinExistence type="inferred from homology"/>
<dbReference type="SUPFAM" id="SSF53807">
    <property type="entry name" value="Helical backbone' metal receptor"/>
    <property type="match status" value="1"/>
</dbReference>
<evidence type="ECO:0000313" key="9">
    <source>
        <dbReference type="EMBL" id="MBB3156307.1"/>
    </source>
</evidence>
<evidence type="ECO:0000256" key="2">
    <source>
        <dbReference type="ARBA" id="ARBA00008814"/>
    </source>
</evidence>
<comment type="caution">
    <text evidence="9">The sequence shown here is derived from an EMBL/GenBank/DDBJ whole genome shotgun (WGS) entry which is preliminary data.</text>
</comment>
<organism evidence="9 10">
    <name type="scientific">Paenibacillus endophyticus</name>
    <dbReference type="NCBI Taxonomy" id="1294268"/>
    <lineage>
        <taxon>Bacteria</taxon>
        <taxon>Bacillati</taxon>
        <taxon>Bacillota</taxon>
        <taxon>Bacilli</taxon>
        <taxon>Bacillales</taxon>
        <taxon>Paenibacillaceae</taxon>
        <taxon>Paenibacillus</taxon>
    </lineage>
</organism>
<keyword evidence="5" id="KW-0805">Transcription regulation</keyword>
<feature type="domain" description="HTH araC/xylS-type" evidence="7">
    <location>
        <begin position="127"/>
        <end position="224"/>
    </location>
</feature>
<dbReference type="PROSITE" id="PS01124">
    <property type="entry name" value="HTH_ARAC_FAMILY_2"/>
    <property type="match status" value="1"/>
</dbReference>
<evidence type="ECO:0000256" key="6">
    <source>
        <dbReference type="ARBA" id="ARBA00023163"/>
    </source>
</evidence>
<dbReference type="Gene3D" id="3.40.50.1980">
    <property type="entry name" value="Nitrogenase molybdenum iron protein domain"/>
    <property type="match status" value="2"/>
</dbReference>
<comment type="subcellular location">
    <subcellularLocation>
        <location evidence="1">Cell envelope</location>
    </subcellularLocation>
</comment>
<keyword evidence="3" id="KW-0813">Transport</keyword>
<dbReference type="SUPFAM" id="SSF46689">
    <property type="entry name" value="Homeodomain-like"/>
    <property type="match status" value="2"/>
</dbReference>
<dbReference type="PROSITE" id="PS50983">
    <property type="entry name" value="FE_B12_PBP"/>
    <property type="match status" value="1"/>
</dbReference>
<gene>
    <name evidence="9" type="ORF">FHS16_006431</name>
</gene>
<sequence>MAVVNGTPLTVKKGDLFYVQPGMTIEGKFGSEQAIHVSIIMFRAIMLHKENRNWSVSQPKFPFPAKLDISSQAISIHDAILYFIKRESPHRSDRFTKSRKLSNLLHAVASLNSTQGEGDPQGVLGMERTLAYIAQNYSKEMRIEHLAKMAGFSMNHFTRSFKHQMNMTPTEYIVKQRISKAKQLLFSSKKAKEVAEQVGYKDEHYFSRAFKKVEGVAPTLYIKNKCHRIAALYYGIDDHLLTLGLTPVAALSYKERVSYSYPLPELSGDIENKFKLDSRKSNYEKLMRSKPDMMLTSDRLLQDDSLNQIAPTAVLAHSNQYGQMLEQMAKILGRERQAADWVERYREQMTVIKQNINTRWGTPSVAFIRVSPHFYRVYGAGNQTGALLYDDLALHLPKGFPNREWAKDIQLEEVASFHADHIFIMTDPTDEARQRLQLLLRSEQWTSLEAVRHQRVYEAGDMFFKALGPTGRMWAIDYVASQLRG</sequence>
<dbReference type="InterPro" id="IPR009057">
    <property type="entry name" value="Homeodomain-like_sf"/>
</dbReference>